<gene>
    <name evidence="2" type="ORF">SAMN05216276_11131</name>
</gene>
<organism evidence="2 3">
    <name type="scientific">Streptosporangium subroseum</name>
    <dbReference type="NCBI Taxonomy" id="106412"/>
    <lineage>
        <taxon>Bacteria</taxon>
        <taxon>Bacillati</taxon>
        <taxon>Actinomycetota</taxon>
        <taxon>Actinomycetes</taxon>
        <taxon>Streptosporangiales</taxon>
        <taxon>Streptosporangiaceae</taxon>
        <taxon>Streptosporangium</taxon>
    </lineage>
</organism>
<sequence length="105" mass="11291">MSKLRSVLVGTALAGALAAGIAAAPAQAATATTASAASTASTASVAQAQYTKHWFSGSSDFGRGESRGERSEYRGYWYYSGGRYYFDIEARDHDRDRQNTYVDFS</sequence>
<feature type="non-terminal residue" evidence="2">
    <location>
        <position position="105"/>
    </location>
</feature>
<dbReference type="RefSeq" id="WP_143653679.1">
    <property type="nucleotide sequence ID" value="NZ_FZOD01000113.1"/>
</dbReference>
<dbReference type="Proteomes" id="UP000198282">
    <property type="component" value="Unassembled WGS sequence"/>
</dbReference>
<dbReference type="PROSITE" id="PS51318">
    <property type="entry name" value="TAT"/>
    <property type="match status" value="1"/>
</dbReference>
<evidence type="ECO:0000313" key="2">
    <source>
        <dbReference type="EMBL" id="SNT64199.1"/>
    </source>
</evidence>
<protein>
    <submittedName>
        <fullName evidence="2">Uncharacterized protein</fullName>
    </submittedName>
</protein>
<keyword evidence="1" id="KW-0732">Signal</keyword>
<reference evidence="2 3" key="1">
    <citation type="submission" date="2017-06" db="EMBL/GenBank/DDBJ databases">
        <authorList>
            <person name="Kim H.J."/>
            <person name="Triplett B.A."/>
        </authorList>
    </citation>
    <scope>NUCLEOTIDE SEQUENCE [LARGE SCALE GENOMIC DNA]</scope>
    <source>
        <strain evidence="2 3">CGMCC 4.2132</strain>
    </source>
</reference>
<accession>A0A239PCQ8</accession>
<proteinExistence type="predicted"/>
<dbReference type="EMBL" id="FZOD01000113">
    <property type="protein sequence ID" value="SNT64199.1"/>
    <property type="molecule type" value="Genomic_DNA"/>
</dbReference>
<feature type="signal peptide" evidence="1">
    <location>
        <begin position="1"/>
        <end position="28"/>
    </location>
</feature>
<name>A0A239PCQ8_9ACTN</name>
<dbReference type="InterPro" id="IPR006311">
    <property type="entry name" value="TAT_signal"/>
</dbReference>
<evidence type="ECO:0000256" key="1">
    <source>
        <dbReference type="SAM" id="SignalP"/>
    </source>
</evidence>
<evidence type="ECO:0000313" key="3">
    <source>
        <dbReference type="Proteomes" id="UP000198282"/>
    </source>
</evidence>
<feature type="chain" id="PRO_5012399139" evidence="1">
    <location>
        <begin position="29"/>
        <end position="105"/>
    </location>
</feature>
<keyword evidence="3" id="KW-1185">Reference proteome</keyword>
<dbReference type="AlphaFoldDB" id="A0A239PCQ8"/>